<gene>
    <name evidence="2" type="ORF">PHAVU_009G156200g</name>
</gene>
<evidence type="ECO:0000256" key="1">
    <source>
        <dbReference type="SAM" id="MobiDB-lite"/>
    </source>
</evidence>
<evidence type="ECO:0000313" key="3">
    <source>
        <dbReference type="Proteomes" id="UP000000226"/>
    </source>
</evidence>
<organism evidence="2 3">
    <name type="scientific">Phaseolus vulgaris</name>
    <name type="common">Kidney bean</name>
    <name type="synonym">French bean</name>
    <dbReference type="NCBI Taxonomy" id="3885"/>
    <lineage>
        <taxon>Eukaryota</taxon>
        <taxon>Viridiplantae</taxon>
        <taxon>Streptophyta</taxon>
        <taxon>Embryophyta</taxon>
        <taxon>Tracheophyta</taxon>
        <taxon>Spermatophyta</taxon>
        <taxon>Magnoliopsida</taxon>
        <taxon>eudicotyledons</taxon>
        <taxon>Gunneridae</taxon>
        <taxon>Pentapetalae</taxon>
        <taxon>rosids</taxon>
        <taxon>fabids</taxon>
        <taxon>Fabales</taxon>
        <taxon>Fabaceae</taxon>
        <taxon>Papilionoideae</taxon>
        <taxon>50 kb inversion clade</taxon>
        <taxon>NPAAA clade</taxon>
        <taxon>indigoferoid/millettioid clade</taxon>
        <taxon>Phaseoleae</taxon>
        <taxon>Phaseolus</taxon>
    </lineage>
</organism>
<protein>
    <submittedName>
        <fullName evidence="2">Uncharacterized protein</fullName>
    </submittedName>
</protein>
<dbReference type="Gramene" id="ESW09790">
    <property type="protein sequence ID" value="ESW09790"/>
    <property type="gene ID" value="PHAVU_009G156200g"/>
</dbReference>
<dbReference type="AlphaFoldDB" id="V7AWX1"/>
<dbReference type="EMBL" id="CM002296">
    <property type="protein sequence ID" value="ESW09790.1"/>
    <property type="molecule type" value="Genomic_DNA"/>
</dbReference>
<reference evidence="3" key="1">
    <citation type="journal article" date="2014" name="Nat. Genet.">
        <title>A reference genome for common bean and genome-wide analysis of dual domestications.</title>
        <authorList>
            <person name="Schmutz J."/>
            <person name="McClean P.E."/>
            <person name="Mamidi S."/>
            <person name="Wu G.A."/>
            <person name="Cannon S.B."/>
            <person name="Grimwood J."/>
            <person name="Jenkins J."/>
            <person name="Shu S."/>
            <person name="Song Q."/>
            <person name="Chavarro C."/>
            <person name="Torres-Torres M."/>
            <person name="Geffroy V."/>
            <person name="Moghaddam S.M."/>
            <person name="Gao D."/>
            <person name="Abernathy B."/>
            <person name="Barry K."/>
            <person name="Blair M."/>
            <person name="Brick M.A."/>
            <person name="Chovatia M."/>
            <person name="Gepts P."/>
            <person name="Goodstein D.M."/>
            <person name="Gonzales M."/>
            <person name="Hellsten U."/>
            <person name="Hyten D.L."/>
            <person name="Jia G."/>
            <person name="Kelly J.D."/>
            <person name="Kudrna D."/>
            <person name="Lee R."/>
            <person name="Richard M.M."/>
            <person name="Miklas P.N."/>
            <person name="Osorno J.M."/>
            <person name="Rodrigues J."/>
            <person name="Thareau V."/>
            <person name="Urrea C.A."/>
            <person name="Wang M."/>
            <person name="Yu Y."/>
            <person name="Zhang M."/>
            <person name="Wing R.A."/>
            <person name="Cregan P.B."/>
            <person name="Rokhsar D.S."/>
            <person name="Jackson S.A."/>
        </authorList>
    </citation>
    <scope>NUCLEOTIDE SEQUENCE [LARGE SCALE GENOMIC DNA]</scope>
    <source>
        <strain evidence="3">cv. G19833</strain>
    </source>
</reference>
<accession>V7AWX1</accession>
<feature type="region of interest" description="Disordered" evidence="1">
    <location>
        <begin position="178"/>
        <end position="197"/>
    </location>
</feature>
<sequence length="220" mass="25185">MGPTIKCIFKPGYVFIKLALQCDKSKLKLETSPTQFCTVKPIYLQFFIEIAIQNLSKLAKNSKIPNAERESIQTNSSLVHVRSISNSPETIFNINVRSVFSSKLSSPFSVFYFKNSKQFPSISFRSPETHKTGNAPFQQFSNQTRTLFKDEEKRKPFTNFVHQKTPLLNTDLGCRKSQTSVHRFRSPENAEPVPETRMEEKCRITNRISVSLPCNDLILV</sequence>
<evidence type="ECO:0000313" key="2">
    <source>
        <dbReference type="EMBL" id="ESW09790.1"/>
    </source>
</evidence>
<name>V7AWX1_PHAVU</name>
<proteinExistence type="predicted"/>
<keyword evidence="3" id="KW-1185">Reference proteome</keyword>
<dbReference type="Proteomes" id="UP000000226">
    <property type="component" value="Chromosome 9"/>
</dbReference>